<comment type="catalytic activity">
    <reaction evidence="4">
        <text>N-terminal L-arginyl-[protein] + L-leucyl-tRNA(Leu) = N-terminal L-leucyl-L-arginyl-[protein] + tRNA(Leu) + H(+)</text>
        <dbReference type="Rhea" id="RHEA:50416"/>
        <dbReference type="Rhea" id="RHEA-COMP:9613"/>
        <dbReference type="Rhea" id="RHEA-COMP:9622"/>
        <dbReference type="Rhea" id="RHEA-COMP:12672"/>
        <dbReference type="Rhea" id="RHEA-COMP:12673"/>
        <dbReference type="ChEBI" id="CHEBI:15378"/>
        <dbReference type="ChEBI" id="CHEBI:64719"/>
        <dbReference type="ChEBI" id="CHEBI:78442"/>
        <dbReference type="ChEBI" id="CHEBI:78494"/>
        <dbReference type="ChEBI" id="CHEBI:133044"/>
        <dbReference type="EC" id="2.3.2.6"/>
    </reaction>
</comment>
<accession>A0A1Z9YZU5</accession>
<comment type="subcellular location">
    <subcellularLocation>
        <location evidence="4">Cytoplasm</location>
    </subcellularLocation>
</comment>
<dbReference type="Gene3D" id="3.40.630.70">
    <property type="entry name" value="Leucyl/phenylalanyl-tRNA-protein transferase, C-terminal domain"/>
    <property type="match status" value="1"/>
</dbReference>
<name>A0A1Z9YZU5_9GAMM</name>
<dbReference type="InterPro" id="IPR042203">
    <property type="entry name" value="Leu/Phe-tRNA_Trfase_C"/>
</dbReference>
<dbReference type="PANTHER" id="PTHR30098">
    <property type="entry name" value="LEUCYL/PHENYLALANYL-TRNA--PROTEIN TRANSFERASE"/>
    <property type="match status" value="1"/>
</dbReference>
<dbReference type="SUPFAM" id="SSF55729">
    <property type="entry name" value="Acyl-CoA N-acyltransferases (Nat)"/>
    <property type="match status" value="1"/>
</dbReference>
<reference evidence="5 6" key="1">
    <citation type="submission" date="2017-05" db="EMBL/GenBank/DDBJ databases">
        <title>Acinetobacter populi ANC 5415 (= PBJ7), whole genome shotgun sequencing project.</title>
        <authorList>
            <person name="Nemec A."/>
            <person name="Radolfova-Krizova L."/>
        </authorList>
    </citation>
    <scope>NUCLEOTIDE SEQUENCE [LARGE SCALE GENOMIC DNA]</scope>
    <source>
        <strain evidence="5 6">PBJ7</strain>
    </source>
</reference>
<dbReference type="GO" id="GO:0008914">
    <property type="term" value="F:leucyl-tRNA--protein transferase activity"/>
    <property type="evidence" value="ECO:0007669"/>
    <property type="project" value="UniProtKB-UniRule"/>
</dbReference>
<comment type="catalytic activity">
    <reaction evidence="4">
        <text>N-terminal L-lysyl-[protein] + L-leucyl-tRNA(Leu) = N-terminal L-leucyl-L-lysyl-[protein] + tRNA(Leu) + H(+)</text>
        <dbReference type="Rhea" id="RHEA:12340"/>
        <dbReference type="Rhea" id="RHEA-COMP:9613"/>
        <dbReference type="Rhea" id="RHEA-COMP:9622"/>
        <dbReference type="Rhea" id="RHEA-COMP:12670"/>
        <dbReference type="Rhea" id="RHEA-COMP:12671"/>
        <dbReference type="ChEBI" id="CHEBI:15378"/>
        <dbReference type="ChEBI" id="CHEBI:65249"/>
        <dbReference type="ChEBI" id="CHEBI:78442"/>
        <dbReference type="ChEBI" id="CHEBI:78494"/>
        <dbReference type="ChEBI" id="CHEBI:133043"/>
        <dbReference type="EC" id="2.3.2.6"/>
    </reaction>
</comment>
<evidence type="ECO:0000256" key="3">
    <source>
        <dbReference type="ARBA" id="ARBA00023315"/>
    </source>
</evidence>
<keyword evidence="1 4" id="KW-0963">Cytoplasm</keyword>
<gene>
    <name evidence="4" type="primary">aat</name>
    <name evidence="5" type="ORF">CAP51_08320</name>
</gene>
<dbReference type="Proteomes" id="UP000196536">
    <property type="component" value="Unassembled WGS sequence"/>
</dbReference>
<evidence type="ECO:0000256" key="2">
    <source>
        <dbReference type="ARBA" id="ARBA00022679"/>
    </source>
</evidence>
<comment type="function">
    <text evidence="4">Functions in the N-end rule pathway of protein degradation where it conjugates Leu, Phe and, less efficiently, Met from aminoacyl-tRNAs to the N-termini of proteins containing an N-terminal arginine or lysine.</text>
</comment>
<dbReference type="InterPro" id="IPR004616">
    <property type="entry name" value="Leu/Phe-tRNA_Trfase"/>
</dbReference>
<sequence>MNFNCIYDFPDPGVADPDGQGLICIGGDLQPSTLLAAYHRGLFPWFNQDEPICWWCPEPRCIIHPETFVPSKTLIRNMKKLDYQIRIDCVFEQVIKSCAAPRSYSQETWISSDIIKSYIQLHQLGFAHSIEIWDQEELIGGLYGLNLGKGFFGESMFNTRTDTSKMAFYSLMLLCHEQQCPWVDCQLPNDHLMRLGATTITRSDFLSTLQNVVNQPQIDWKVYQNSVFSSYEVALHKKLHAIH</sequence>
<dbReference type="Gene3D" id="3.30.70.3550">
    <property type="entry name" value="Leucyl/phenylalanyl-tRNA-protein transferase, N-terminal domain"/>
    <property type="match status" value="1"/>
</dbReference>
<keyword evidence="3 4" id="KW-0012">Acyltransferase</keyword>
<comment type="caution">
    <text evidence="5">The sequence shown here is derived from an EMBL/GenBank/DDBJ whole genome shotgun (WGS) entry which is preliminary data.</text>
</comment>
<dbReference type="OrthoDB" id="9790282at2"/>
<dbReference type="AlphaFoldDB" id="A0A1Z9YZU5"/>
<evidence type="ECO:0000256" key="4">
    <source>
        <dbReference type="HAMAP-Rule" id="MF_00688"/>
    </source>
</evidence>
<dbReference type="EMBL" id="NEXX01000002">
    <property type="protein sequence ID" value="OUY07730.1"/>
    <property type="molecule type" value="Genomic_DNA"/>
</dbReference>
<dbReference type="Pfam" id="PF03588">
    <property type="entry name" value="Leu_Phe_trans"/>
    <property type="match status" value="1"/>
</dbReference>
<dbReference type="NCBIfam" id="TIGR00667">
    <property type="entry name" value="aat"/>
    <property type="match status" value="1"/>
</dbReference>
<comment type="similarity">
    <text evidence="4">Belongs to the L/F-transferase family.</text>
</comment>
<dbReference type="GO" id="GO:0005737">
    <property type="term" value="C:cytoplasm"/>
    <property type="evidence" value="ECO:0007669"/>
    <property type="project" value="UniProtKB-SubCell"/>
</dbReference>
<comment type="catalytic activity">
    <reaction evidence="4">
        <text>L-phenylalanyl-tRNA(Phe) + an N-terminal L-alpha-aminoacyl-[protein] = an N-terminal L-phenylalanyl-L-alpha-aminoacyl-[protein] + tRNA(Phe)</text>
        <dbReference type="Rhea" id="RHEA:43632"/>
        <dbReference type="Rhea" id="RHEA-COMP:9668"/>
        <dbReference type="Rhea" id="RHEA-COMP:9699"/>
        <dbReference type="Rhea" id="RHEA-COMP:10636"/>
        <dbReference type="Rhea" id="RHEA-COMP:10637"/>
        <dbReference type="ChEBI" id="CHEBI:78442"/>
        <dbReference type="ChEBI" id="CHEBI:78531"/>
        <dbReference type="ChEBI" id="CHEBI:78597"/>
        <dbReference type="ChEBI" id="CHEBI:83561"/>
        <dbReference type="EC" id="2.3.2.6"/>
    </reaction>
</comment>
<keyword evidence="6" id="KW-1185">Reference proteome</keyword>
<dbReference type="GO" id="GO:0030163">
    <property type="term" value="P:protein catabolic process"/>
    <property type="evidence" value="ECO:0007669"/>
    <property type="project" value="UniProtKB-UniRule"/>
</dbReference>
<dbReference type="HAMAP" id="MF_00688">
    <property type="entry name" value="Leu_Phe_trans"/>
    <property type="match status" value="1"/>
</dbReference>
<evidence type="ECO:0000313" key="6">
    <source>
        <dbReference type="Proteomes" id="UP000196536"/>
    </source>
</evidence>
<protein>
    <recommendedName>
        <fullName evidence="4">Leucyl/phenylalanyl-tRNA--protein transferase</fullName>
        <ecNumber evidence="4">2.3.2.6</ecNumber>
    </recommendedName>
    <alternativeName>
        <fullName evidence="4">L/F-transferase</fullName>
    </alternativeName>
    <alternativeName>
        <fullName evidence="4">Leucyltransferase</fullName>
    </alternativeName>
    <alternativeName>
        <fullName evidence="4">Phenyalanyltransferase</fullName>
    </alternativeName>
</protein>
<dbReference type="RefSeq" id="WP_087620277.1">
    <property type="nucleotide sequence ID" value="NZ_NEXX01000002.1"/>
</dbReference>
<dbReference type="PANTHER" id="PTHR30098:SF2">
    <property type="entry name" value="LEUCYL_PHENYLALANYL-TRNA--PROTEIN TRANSFERASE"/>
    <property type="match status" value="1"/>
</dbReference>
<dbReference type="InterPro" id="IPR016181">
    <property type="entry name" value="Acyl_CoA_acyltransferase"/>
</dbReference>
<dbReference type="EC" id="2.3.2.6" evidence="4"/>
<keyword evidence="2 4" id="KW-0808">Transferase</keyword>
<evidence type="ECO:0000256" key="1">
    <source>
        <dbReference type="ARBA" id="ARBA00022490"/>
    </source>
</evidence>
<organism evidence="5 6">
    <name type="scientific">Acinetobacter populi</name>
    <dbReference type="NCBI Taxonomy" id="1582270"/>
    <lineage>
        <taxon>Bacteria</taxon>
        <taxon>Pseudomonadati</taxon>
        <taxon>Pseudomonadota</taxon>
        <taxon>Gammaproteobacteria</taxon>
        <taxon>Moraxellales</taxon>
        <taxon>Moraxellaceae</taxon>
        <taxon>Acinetobacter</taxon>
    </lineage>
</organism>
<evidence type="ECO:0000313" key="5">
    <source>
        <dbReference type="EMBL" id="OUY07730.1"/>
    </source>
</evidence>
<proteinExistence type="inferred from homology"/>
<dbReference type="InterPro" id="IPR042221">
    <property type="entry name" value="Leu/Phe-tRNA_Trfase_N"/>
</dbReference>